<evidence type="ECO:0000256" key="1">
    <source>
        <dbReference type="SAM" id="MobiDB-lite"/>
    </source>
</evidence>
<name>A0A815Z8T5_9BILA</name>
<sequence length="152" mass="17407">MNSKSIFDPKAFKDATFCLFNKQSNETDSKEKEELLEENDLLELTTDSSSQKKYQSKEKEKEKSIEKYANLKELIIKLNILQVKVELGNGSSTRPIVAVYLSNIFAHIQNWSTDILLSSSIQVELPLFNDHLLAWEPLIEPFIDEKGIVQSL</sequence>
<protein>
    <submittedName>
        <fullName evidence="3">Uncharacterized protein</fullName>
    </submittedName>
</protein>
<reference evidence="3" key="1">
    <citation type="submission" date="2021-02" db="EMBL/GenBank/DDBJ databases">
        <authorList>
            <person name="Nowell W R."/>
        </authorList>
    </citation>
    <scope>NUCLEOTIDE SEQUENCE</scope>
</reference>
<feature type="compositionally biased region" description="Low complexity" evidence="1">
    <location>
        <begin position="43"/>
        <end position="53"/>
    </location>
</feature>
<dbReference type="EMBL" id="CAJNOL010004028">
    <property type="protein sequence ID" value="CAF1579424.1"/>
    <property type="molecule type" value="Genomic_DNA"/>
</dbReference>
<evidence type="ECO:0000313" key="3">
    <source>
        <dbReference type="EMBL" id="CAF1579424.1"/>
    </source>
</evidence>
<comment type="caution">
    <text evidence="3">The sequence shown here is derived from an EMBL/GenBank/DDBJ whole genome shotgun (WGS) entry which is preliminary data.</text>
</comment>
<dbReference type="EMBL" id="CAJNOH010004676">
    <property type="protein sequence ID" value="CAF1376790.1"/>
    <property type="molecule type" value="Genomic_DNA"/>
</dbReference>
<organism evidence="3 4">
    <name type="scientific">Rotaria sordida</name>
    <dbReference type="NCBI Taxonomy" id="392033"/>
    <lineage>
        <taxon>Eukaryota</taxon>
        <taxon>Metazoa</taxon>
        <taxon>Spiralia</taxon>
        <taxon>Gnathifera</taxon>
        <taxon>Rotifera</taxon>
        <taxon>Eurotatoria</taxon>
        <taxon>Bdelloidea</taxon>
        <taxon>Philodinida</taxon>
        <taxon>Philodinidae</taxon>
        <taxon>Rotaria</taxon>
    </lineage>
</organism>
<evidence type="ECO:0000313" key="2">
    <source>
        <dbReference type="EMBL" id="CAF1376790.1"/>
    </source>
</evidence>
<dbReference type="AlphaFoldDB" id="A0A815Z8T5"/>
<keyword evidence="4" id="KW-1185">Reference proteome</keyword>
<dbReference type="Proteomes" id="UP000663870">
    <property type="component" value="Unassembled WGS sequence"/>
</dbReference>
<evidence type="ECO:0000313" key="4">
    <source>
        <dbReference type="Proteomes" id="UP000663870"/>
    </source>
</evidence>
<gene>
    <name evidence="3" type="ORF">JXQ802_LOCUS46053</name>
    <name evidence="2" type="ORF">PYM288_LOCUS33645</name>
</gene>
<accession>A0A815Z8T5</accession>
<proteinExistence type="predicted"/>
<dbReference type="Proteomes" id="UP000663854">
    <property type="component" value="Unassembled WGS sequence"/>
</dbReference>
<feature type="region of interest" description="Disordered" evidence="1">
    <location>
        <begin position="43"/>
        <end position="62"/>
    </location>
</feature>